<accession>Q1YNN3</accession>
<reference evidence="2 3" key="1">
    <citation type="journal article" date="2008" name="Appl. Environ. Microbiol.">
        <title>Genomic insights into Mn(II) oxidation by the marine alphaproteobacterium Aurantimonas sp. strain SI85-9A1.</title>
        <authorList>
            <person name="Dick G.J."/>
            <person name="Podell S."/>
            <person name="Johnson H.A."/>
            <person name="Rivera-Espinoza Y."/>
            <person name="Bernier-Latmani R."/>
            <person name="McCarthy J.K."/>
            <person name="Torpey J.W."/>
            <person name="Clement B.G."/>
            <person name="Gaasterland T."/>
            <person name="Tebo B.M."/>
        </authorList>
    </citation>
    <scope>NUCLEOTIDE SEQUENCE [LARGE SCALE GENOMIC DNA]</scope>
    <source>
        <strain evidence="2 3">SI85-9A1</strain>
    </source>
</reference>
<comment type="caution">
    <text evidence="2">The sequence shown here is derived from an EMBL/GenBank/DDBJ whole genome shotgun (WGS) entry which is preliminary data.</text>
</comment>
<feature type="coiled-coil region" evidence="1">
    <location>
        <begin position="155"/>
        <end position="182"/>
    </location>
</feature>
<dbReference type="EMBL" id="AAPJ01000001">
    <property type="protein sequence ID" value="EAS50998.1"/>
    <property type="molecule type" value="Genomic_DNA"/>
</dbReference>
<protein>
    <submittedName>
        <fullName evidence="2">Uncharacterized protein</fullName>
    </submittedName>
</protein>
<evidence type="ECO:0000256" key="1">
    <source>
        <dbReference type="SAM" id="Coils"/>
    </source>
</evidence>
<organism evidence="2 3">
    <name type="scientific">Aurantimonas manganoxydans (strain ATCC BAA-1229 / DSM 21871 / SI85-9A1)</name>
    <dbReference type="NCBI Taxonomy" id="287752"/>
    <lineage>
        <taxon>Bacteria</taxon>
        <taxon>Pseudomonadati</taxon>
        <taxon>Pseudomonadota</taxon>
        <taxon>Alphaproteobacteria</taxon>
        <taxon>Hyphomicrobiales</taxon>
        <taxon>Aurantimonadaceae</taxon>
        <taxon>Aurantimonas</taxon>
    </lineage>
</organism>
<dbReference type="HOGENOM" id="CLU_1265751_0_0_5"/>
<proteinExistence type="predicted"/>
<gene>
    <name evidence="2" type="ORF">SI859A1_01805</name>
</gene>
<keyword evidence="3" id="KW-1185">Reference proteome</keyword>
<dbReference type="Proteomes" id="UP000000321">
    <property type="component" value="Unassembled WGS sequence"/>
</dbReference>
<keyword evidence="1" id="KW-0175">Coiled coil</keyword>
<evidence type="ECO:0000313" key="3">
    <source>
        <dbReference type="Proteomes" id="UP000000321"/>
    </source>
</evidence>
<name>Q1YNN3_AURMS</name>
<dbReference type="BioCyc" id="AURANTIMONAS:SI859A1_01805-MONOMER"/>
<sequence length="218" mass="23901">MHIPRRGTTPWNVQEYSMPVEVDVKDTSPEMAKFLSEALSGDYGERNEKLATGSSVSPAPAQGAVDPTVRLPRRIDGGFAGLGHDLDKHGRECRHAVRLMEQLRPPLEAAEAERIRLQQSLTRILPEIDENGRTLSGMIENARKGDVNGDLAAKFSKSAAKLDELESLAEALNANLMAVRSAWEQYARAAIQAQRLRDTYKSHRAGAVSDRTSVEANG</sequence>
<dbReference type="AlphaFoldDB" id="Q1YNN3"/>
<evidence type="ECO:0000313" key="2">
    <source>
        <dbReference type="EMBL" id="EAS50998.1"/>
    </source>
</evidence>